<keyword evidence="2" id="KW-0288">FMN</keyword>
<dbReference type="SMART" id="SM01012">
    <property type="entry name" value="ANTAR"/>
    <property type="match status" value="1"/>
</dbReference>
<evidence type="ECO:0000259" key="5">
    <source>
        <dbReference type="PROSITE" id="PS50113"/>
    </source>
</evidence>
<reference evidence="7 8" key="1">
    <citation type="submission" date="2019-05" db="EMBL/GenBank/DDBJ databases">
        <title>Nakamurella sp. N5BH11, whole genome shotgun sequence.</title>
        <authorList>
            <person name="Tuo L."/>
        </authorList>
    </citation>
    <scope>NUCLEOTIDE SEQUENCE [LARGE SCALE GENOMIC DNA]</scope>
    <source>
        <strain evidence="7 8">N5BH11</strain>
    </source>
</reference>
<dbReference type="CDD" id="cd00130">
    <property type="entry name" value="PAS"/>
    <property type="match status" value="1"/>
</dbReference>
<gene>
    <name evidence="7" type="ORF">FDO65_07800</name>
</gene>
<dbReference type="PROSITE" id="PS50112">
    <property type="entry name" value="PAS"/>
    <property type="match status" value="1"/>
</dbReference>
<accession>A0A4U6QMA2</accession>
<protein>
    <submittedName>
        <fullName evidence="7">PAS domain-containing protein</fullName>
    </submittedName>
</protein>
<comment type="caution">
    <text evidence="7">The sequence shown here is derived from an EMBL/GenBank/DDBJ whole genome shotgun (WGS) entry which is preliminary data.</text>
</comment>
<feature type="domain" description="ANTAR" evidence="6">
    <location>
        <begin position="124"/>
        <end position="185"/>
    </location>
</feature>
<keyword evidence="1" id="KW-0285">Flavoprotein</keyword>
<dbReference type="PANTHER" id="PTHR47429:SF2">
    <property type="entry name" value="PROTEIN TWIN LOV 1"/>
    <property type="match status" value="1"/>
</dbReference>
<name>A0A4U6QMA2_9ACTN</name>
<dbReference type="GO" id="GO:0003723">
    <property type="term" value="F:RNA binding"/>
    <property type="evidence" value="ECO:0007669"/>
    <property type="project" value="InterPro"/>
</dbReference>
<dbReference type="AlphaFoldDB" id="A0A4U6QMA2"/>
<dbReference type="OrthoDB" id="319881at2"/>
<dbReference type="EMBL" id="SZZH01000001">
    <property type="protein sequence ID" value="TKV61469.1"/>
    <property type="molecule type" value="Genomic_DNA"/>
</dbReference>
<feature type="domain" description="PAC" evidence="5">
    <location>
        <begin position="313"/>
        <end position="367"/>
    </location>
</feature>
<dbReference type="Proteomes" id="UP000306985">
    <property type="component" value="Unassembled WGS sequence"/>
</dbReference>
<evidence type="ECO:0000259" key="6">
    <source>
        <dbReference type="PROSITE" id="PS50921"/>
    </source>
</evidence>
<dbReference type="InterPro" id="IPR005561">
    <property type="entry name" value="ANTAR"/>
</dbReference>
<dbReference type="SMR" id="A0A4U6QMA2"/>
<dbReference type="InterPro" id="IPR036388">
    <property type="entry name" value="WH-like_DNA-bd_sf"/>
</dbReference>
<evidence type="ECO:0000256" key="2">
    <source>
        <dbReference type="ARBA" id="ARBA00022643"/>
    </source>
</evidence>
<dbReference type="SMART" id="SM00086">
    <property type="entry name" value="PAC"/>
    <property type="match status" value="1"/>
</dbReference>
<dbReference type="PANTHER" id="PTHR47429">
    <property type="entry name" value="PROTEIN TWIN LOV 1"/>
    <property type="match status" value="1"/>
</dbReference>
<dbReference type="PROSITE" id="PS50113">
    <property type="entry name" value="PAC"/>
    <property type="match status" value="1"/>
</dbReference>
<dbReference type="NCBIfam" id="TIGR00229">
    <property type="entry name" value="sensory_box"/>
    <property type="match status" value="1"/>
</dbReference>
<feature type="domain" description="PAS" evidence="4">
    <location>
        <begin position="243"/>
        <end position="312"/>
    </location>
</feature>
<dbReference type="InterPro" id="IPR000700">
    <property type="entry name" value="PAS-assoc_C"/>
</dbReference>
<dbReference type="InterPro" id="IPR035965">
    <property type="entry name" value="PAS-like_dom_sf"/>
</dbReference>
<keyword evidence="3" id="KW-0157">Chromophore</keyword>
<evidence type="ECO:0000313" key="8">
    <source>
        <dbReference type="Proteomes" id="UP000306985"/>
    </source>
</evidence>
<proteinExistence type="predicted"/>
<dbReference type="InterPro" id="IPR001610">
    <property type="entry name" value="PAC"/>
</dbReference>
<sequence length="374" mass="40616">MLTVDEPTGRLSFGTFVVEVDSDGEVSRFSGSDDLATVLGFTPGEVLFTAVMLSAHVHAVDRVAWQTALQRCLTTGEAVVIGHRLVTADRSERTATTTFAAGPTIGRTRTVTGVVTDLTNRLRAATDSEITQAVRASAATRSQIDQAKGMIMAAYDLDAEQAFDLLKWHSSHTNRKLRDLGAALVEGWAVADPGMPLRQRVSAVFEGLGSPAPLTEGWSAPSAETGSSPTSGLIPQALLPGILTRATHEASVAITVADILAEDQPLVYVNPAFERLTGYSAEEVLGRNCRFLQGPYGDPRLRHEIRDAIVAGRSIDTLIRNIKRNGAEFWNEFHLSPVRNKAGRLTHYIGYQLDVTERVERDQQLSRLTDLRLA</sequence>
<dbReference type="SMART" id="SM00091">
    <property type="entry name" value="PAS"/>
    <property type="match status" value="1"/>
</dbReference>
<dbReference type="InterPro" id="IPR000014">
    <property type="entry name" value="PAS"/>
</dbReference>
<evidence type="ECO:0000256" key="3">
    <source>
        <dbReference type="ARBA" id="ARBA00022991"/>
    </source>
</evidence>
<dbReference type="Pfam" id="PF13426">
    <property type="entry name" value="PAS_9"/>
    <property type="match status" value="1"/>
</dbReference>
<dbReference type="Gene3D" id="3.30.450.20">
    <property type="entry name" value="PAS domain"/>
    <property type="match status" value="2"/>
</dbReference>
<evidence type="ECO:0000259" key="4">
    <source>
        <dbReference type="PROSITE" id="PS50112"/>
    </source>
</evidence>
<organism evidence="7 8">
    <name type="scientific">Nakamurella flava</name>
    <dbReference type="NCBI Taxonomy" id="2576308"/>
    <lineage>
        <taxon>Bacteria</taxon>
        <taxon>Bacillati</taxon>
        <taxon>Actinomycetota</taxon>
        <taxon>Actinomycetes</taxon>
        <taxon>Nakamurellales</taxon>
        <taxon>Nakamurellaceae</taxon>
        <taxon>Nakamurella</taxon>
    </lineage>
</organism>
<dbReference type="SUPFAM" id="SSF55785">
    <property type="entry name" value="PYP-like sensor domain (PAS domain)"/>
    <property type="match status" value="2"/>
</dbReference>
<evidence type="ECO:0000313" key="7">
    <source>
        <dbReference type="EMBL" id="TKV61469.1"/>
    </source>
</evidence>
<dbReference type="PROSITE" id="PS50921">
    <property type="entry name" value="ANTAR"/>
    <property type="match status" value="1"/>
</dbReference>
<dbReference type="Gene3D" id="1.10.10.10">
    <property type="entry name" value="Winged helix-like DNA-binding domain superfamily/Winged helix DNA-binding domain"/>
    <property type="match status" value="1"/>
</dbReference>
<keyword evidence="8" id="KW-1185">Reference proteome</keyword>
<evidence type="ECO:0000256" key="1">
    <source>
        <dbReference type="ARBA" id="ARBA00022630"/>
    </source>
</evidence>
<dbReference type="Pfam" id="PF03861">
    <property type="entry name" value="ANTAR"/>
    <property type="match status" value="1"/>
</dbReference>